<keyword evidence="2" id="KW-0378">Hydrolase</keyword>
<keyword evidence="3" id="KW-0067">ATP-binding</keyword>
<protein>
    <recommendedName>
        <fullName evidence="6">AAA+ ATPase domain-containing protein</fullName>
    </recommendedName>
</protein>
<dbReference type="InParanoid" id="A0A6L2PIV3"/>
<dbReference type="AlphaFoldDB" id="A0A6L2PIV3"/>
<comment type="caution">
    <text evidence="4">The sequence shown here is derived from an EMBL/GenBank/DDBJ whole genome shotgun (WGS) entry which is preliminary data.</text>
</comment>
<dbReference type="InterPro" id="IPR004948">
    <property type="entry name" value="Nuc-triphosphatase_THEP1"/>
</dbReference>
<organism evidence="4 5">
    <name type="scientific">Coptotermes formosanus</name>
    <name type="common">Formosan subterranean termite</name>
    <dbReference type="NCBI Taxonomy" id="36987"/>
    <lineage>
        <taxon>Eukaryota</taxon>
        <taxon>Metazoa</taxon>
        <taxon>Ecdysozoa</taxon>
        <taxon>Arthropoda</taxon>
        <taxon>Hexapoda</taxon>
        <taxon>Insecta</taxon>
        <taxon>Pterygota</taxon>
        <taxon>Neoptera</taxon>
        <taxon>Polyneoptera</taxon>
        <taxon>Dictyoptera</taxon>
        <taxon>Blattodea</taxon>
        <taxon>Blattoidea</taxon>
        <taxon>Termitoidae</taxon>
        <taxon>Rhinotermitidae</taxon>
        <taxon>Coptotermes</taxon>
    </lineage>
</organism>
<dbReference type="GO" id="GO:0005524">
    <property type="term" value="F:ATP binding"/>
    <property type="evidence" value="ECO:0007669"/>
    <property type="project" value="UniProtKB-KW"/>
</dbReference>
<gene>
    <name evidence="4" type="ORF">Cfor_03614</name>
</gene>
<dbReference type="OrthoDB" id="446244at2759"/>
<name>A0A6L2PIV3_COPFO</name>
<evidence type="ECO:0000313" key="5">
    <source>
        <dbReference type="Proteomes" id="UP000502823"/>
    </source>
</evidence>
<dbReference type="FunCoup" id="A0A6L2PIV3">
    <property type="interactions" value="674"/>
</dbReference>
<evidence type="ECO:0000313" key="4">
    <source>
        <dbReference type="EMBL" id="GFG29987.1"/>
    </source>
</evidence>
<keyword evidence="5" id="KW-1185">Reference proteome</keyword>
<dbReference type="Gene3D" id="3.40.50.300">
    <property type="entry name" value="P-loop containing nucleotide triphosphate hydrolases"/>
    <property type="match status" value="1"/>
</dbReference>
<dbReference type="InterPro" id="IPR027417">
    <property type="entry name" value="P-loop_NTPase"/>
</dbReference>
<sequence>MNLAFPGIGKTILIQKVCKLLYDRGSSTRGFLTEEIRNGRMRIGFDVVTLNGERGPLARLSQAGAGAASHYAVGRYTVALKSFETFALPVFPAQPNFEGILVLDEIGRMELLSDRFKEEVTKAFSNPSITILATIPVAPIDFTESLRKSPNSIVLVSCISGFTAFPPSSLKLPHLSVYVLVAPQCA</sequence>
<dbReference type="Proteomes" id="UP000502823">
    <property type="component" value="Unassembled WGS sequence"/>
</dbReference>
<dbReference type="EMBL" id="BLKM01000189">
    <property type="protein sequence ID" value="GFG29987.1"/>
    <property type="molecule type" value="Genomic_DNA"/>
</dbReference>
<dbReference type="PANTHER" id="PTHR43146:SF1">
    <property type="entry name" value="CANCER-RELATED NUCLEOSIDE-TRIPHOSPHATASE"/>
    <property type="match status" value="1"/>
</dbReference>
<evidence type="ECO:0000256" key="3">
    <source>
        <dbReference type="ARBA" id="ARBA00022840"/>
    </source>
</evidence>
<keyword evidence="1" id="KW-0547">Nucleotide-binding</keyword>
<dbReference type="GO" id="GO:0017111">
    <property type="term" value="F:ribonucleoside triphosphate phosphatase activity"/>
    <property type="evidence" value="ECO:0007669"/>
    <property type="project" value="InterPro"/>
</dbReference>
<evidence type="ECO:0000256" key="1">
    <source>
        <dbReference type="ARBA" id="ARBA00022741"/>
    </source>
</evidence>
<dbReference type="SUPFAM" id="SSF52540">
    <property type="entry name" value="P-loop containing nucleoside triphosphate hydrolases"/>
    <property type="match status" value="1"/>
</dbReference>
<dbReference type="Pfam" id="PF03266">
    <property type="entry name" value="NTPase_1"/>
    <property type="match status" value="1"/>
</dbReference>
<accession>A0A6L2PIV3</accession>
<evidence type="ECO:0008006" key="6">
    <source>
        <dbReference type="Google" id="ProtNLM"/>
    </source>
</evidence>
<dbReference type="PANTHER" id="PTHR43146">
    <property type="entry name" value="CANCER-RELATED NUCLEOSIDE-TRIPHOSPHATASE"/>
    <property type="match status" value="1"/>
</dbReference>
<evidence type="ECO:0000256" key="2">
    <source>
        <dbReference type="ARBA" id="ARBA00022801"/>
    </source>
</evidence>
<reference evidence="5" key="1">
    <citation type="submission" date="2020-01" db="EMBL/GenBank/DDBJ databases">
        <title>Draft genome sequence of the Termite Coptotermes fromosanus.</title>
        <authorList>
            <person name="Itakura S."/>
            <person name="Yosikawa Y."/>
            <person name="Umezawa K."/>
        </authorList>
    </citation>
    <scope>NUCLEOTIDE SEQUENCE [LARGE SCALE GENOMIC DNA]</scope>
</reference>
<proteinExistence type="predicted"/>